<accession>A0A6I4IXW2</accession>
<dbReference type="RefSeq" id="WP_157024973.1">
    <property type="nucleotide sequence ID" value="NZ_WQMS01000001.1"/>
</dbReference>
<dbReference type="EMBL" id="WQMS01000001">
    <property type="protein sequence ID" value="MVO76371.1"/>
    <property type="molecule type" value="Genomic_DNA"/>
</dbReference>
<dbReference type="AlphaFoldDB" id="A0A6I4IXW2"/>
<sequence length="217" mass="24121">MLASYGRWMSALDAALVEQVLAVVEALLCETFPDDFHRRCAFSAFAVRALLRDAGVDAVLVGGQFAAFVMTPDHGRLAVQGFRSSHDPHPHYWVEAEDRLIDLSPYLLAFGSDYPIVAMPALAWDMSAPLPSSFRYKAQQRYPADSRMSIDQKLCAQADAFVQSCRRLVADPAVTPRLPTWLATNYASLLAAVERDDAWACGARRFEQMAQNHPLPF</sequence>
<keyword evidence="2" id="KW-1185">Reference proteome</keyword>
<reference evidence="1 2" key="1">
    <citation type="submission" date="2019-12" db="EMBL/GenBank/DDBJ databases">
        <authorList>
            <person name="Huq M.A."/>
        </authorList>
    </citation>
    <scope>NUCLEOTIDE SEQUENCE [LARGE SCALE GENOMIC DNA]</scope>
    <source>
        <strain evidence="1 2">MAH-20</strain>
    </source>
</reference>
<evidence type="ECO:0000313" key="1">
    <source>
        <dbReference type="EMBL" id="MVO76371.1"/>
    </source>
</evidence>
<name>A0A6I4IXW2_9SPHN</name>
<gene>
    <name evidence="1" type="ORF">GON01_00240</name>
</gene>
<protein>
    <submittedName>
        <fullName evidence="1">Uncharacterized protein</fullName>
    </submittedName>
</protein>
<organism evidence="1 2">
    <name type="scientific">Sphingomonas horti</name>
    <dbReference type="NCBI Taxonomy" id="2682842"/>
    <lineage>
        <taxon>Bacteria</taxon>
        <taxon>Pseudomonadati</taxon>
        <taxon>Pseudomonadota</taxon>
        <taxon>Alphaproteobacteria</taxon>
        <taxon>Sphingomonadales</taxon>
        <taxon>Sphingomonadaceae</taxon>
        <taxon>Sphingomonas</taxon>
    </lineage>
</organism>
<evidence type="ECO:0000313" key="2">
    <source>
        <dbReference type="Proteomes" id="UP000441389"/>
    </source>
</evidence>
<dbReference type="Proteomes" id="UP000441389">
    <property type="component" value="Unassembled WGS sequence"/>
</dbReference>
<comment type="caution">
    <text evidence="1">The sequence shown here is derived from an EMBL/GenBank/DDBJ whole genome shotgun (WGS) entry which is preliminary data.</text>
</comment>
<proteinExistence type="predicted"/>